<sequence>MALASAGDAQAQVVISQVYGGAGTATTGYNADFIELHNNGDAAVSLNGWSVQYAQNSGNWLRTPLSGSIAAGGYYLIRQASGAGNLSLPPVNASGGIAMTPGLGKVALVANNITLSAACPTGLIDFVGYGAANCAEGAAPALSASNASAQLRKNGGCTDSQVNAADFIVATAKPRGGTAPRLVCSSWAPPVLTASVGEIVEGDSGYADALITLRLDRPAGADGVAWSVFTTAGGSASPAGDYLAINKSGTIAPGQTEASVVLPIKGDTVAESDETVNLQIKIANGAITANGDYLDLVASIRDNDRAPPPTLTVSPVAREEGDEAITPFEFELRLDRPAGAGGVAWSALILPGGNAVPGEDYNAIDPSGVIPAGQSSARFVLPVLGDLHYEADETVNLRIKVASGAVAANGDYLDTQATLINDDLRVTPIHEVQGRGAVSPLRDQWVIVEGIVTAVVEDGFFLQADAGQADADADTSEGVFVQTASAPSPQWCAQRVRASGTVMELVSPGDHPQRESMTAIGGSPSVTQLSTMPVMLPPPVSPLLPDYHIGARGYEQYEGMRVMLPQTRVVGPTGAITDIGTGHSVSDGRFYVVDGGQNPAAPFVAPEREPGTRYPAYWQGQFQGWLPRWDGNPEVLGVDSAAAGHAPIDLSTGAPIGGLIGPLDHRSGRYSIVLDADAPTSLPPHSPPTPSVVAAGAPDQRATTLAHYDLRDLFDFSSPPGSGQPAPMPFALERRLGKISRGIRENLRMPDIVAISGVENELLLQRLANRIDSDAMSDGQPAAQYRAIAPPGNDPNATNLGFLVRSDAIVNVGARVIVDKIEQLGSDAFAQAPGGGMIALFDQPPLVIDTRSDYADGSAWRARIVLVRLQSLDGIDADSVQVERLRERRRDQAQFLAQWAQQQQHAVDGLPLLFVGDFQAHAFNDGLVDPLGMIVGTPSDPLLTMVAHDGADQVEPDLIDLTAIQAREQRYSSIDQGSRQELQHVLADERLLMQTESIELERARINADFPARWRDDETSAIRGGDTDPVHVRLVPRDQASLRVWAQHSAPSHRVGESMQPTFTAQVQNLGPEVARQVGLGLALSEPVEPLWVNVHSSNWTCEPPVTADGRTSVACTGLNVSPQGPSSNAVSLSFSATPERAGRSITLAASVVSSALDADPSDNAAQTSIEILPAPAPQP</sequence>
<name>A0A120AHQ0_9GAMM</name>
<dbReference type="Gene3D" id="2.60.40.2030">
    <property type="match status" value="2"/>
</dbReference>
<proteinExistence type="predicted"/>
<dbReference type="Proteomes" id="UP000023435">
    <property type="component" value="Unassembled WGS sequence"/>
</dbReference>
<dbReference type="Gene3D" id="3.60.10.10">
    <property type="entry name" value="Endonuclease/exonuclease/phosphatase"/>
    <property type="match status" value="1"/>
</dbReference>
<protein>
    <submittedName>
        <fullName evidence="2">Nuclease</fullName>
    </submittedName>
</protein>
<dbReference type="InterPro" id="IPR038081">
    <property type="entry name" value="CalX-like_sf"/>
</dbReference>
<dbReference type="InterPro" id="IPR036691">
    <property type="entry name" value="Endo/exonu/phosph_ase_sf"/>
</dbReference>
<feature type="domain" description="LTD" evidence="1">
    <location>
        <begin position="1"/>
        <end position="179"/>
    </location>
</feature>
<dbReference type="PANTHER" id="PTHR42834">
    <property type="entry name" value="ENDONUCLEASE/EXONUCLEASE/PHOSPHATASE FAMILY PROTEIN (AFU_ORTHOLOGUE AFUA_3G09210)"/>
    <property type="match status" value="1"/>
</dbReference>
<reference evidence="2 3" key="1">
    <citation type="journal article" date="2014" name="Genome Announc.">
        <title>Draft Genome Sequence of Lysobacter capsici AZ78, a Bacterium Antagonistic to Plant-Pathogenic Oomycetes.</title>
        <authorList>
            <person name="Puopolo G."/>
            <person name="Sonego P."/>
            <person name="Engelen K."/>
            <person name="Pertot I."/>
        </authorList>
    </citation>
    <scope>NUCLEOTIDE SEQUENCE [LARGE SCALE GENOMIC DNA]</scope>
    <source>
        <strain evidence="2 3">AZ78</strain>
    </source>
</reference>
<comment type="caution">
    <text evidence="2">The sequence shown here is derived from an EMBL/GenBank/DDBJ whole genome shotgun (WGS) entry which is preliminary data.</text>
</comment>
<dbReference type="InterPro" id="IPR036415">
    <property type="entry name" value="Lamin_tail_dom_sf"/>
</dbReference>
<evidence type="ECO:0000313" key="2">
    <source>
        <dbReference type="EMBL" id="KWS06517.1"/>
    </source>
</evidence>
<dbReference type="EMBL" id="JAJA02000001">
    <property type="protein sequence ID" value="KWS06517.1"/>
    <property type="molecule type" value="Genomic_DNA"/>
</dbReference>
<dbReference type="AlphaFoldDB" id="A0A120AHQ0"/>
<gene>
    <name evidence="2" type="ORF">AZ78_4073</name>
</gene>
<accession>A0A120AHQ0</accession>
<dbReference type="PANTHER" id="PTHR42834:SF1">
    <property type="entry name" value="ENDONUCLEASE_EXONUCLEASE_PHOSPHATASE FAMILY PROTEIN (AFU_ORTHOLOGUE AFUA_3G09210)"/>
    <property type="match status" value="1"/>
</dbReference>
<dbReference type="SUPFAM" id="SSF141072">
    <property type="entry name" value="CalX-like"/>
    <property type="match status" value="2"/>
</dbReference>
<dbReference type="SUPFAM" id="SSF74853">
    <property type="entry name" value="Lamin A/C globular tail domain"/>
    <property type="match status" value="1"/>
</dbReference>
<evidence type="ECO:0000259" key="1">
    <source>
        <dbReference type="PROSITE" id="PS51841"/>
    </source>
</evidence>
<organism evidence="2 3">
    <name type="scientific">Lysobacter capsici AZ78</name>
    <dbReference type="NCBI Taxonomy" id="1444315"/>
    <lineage>
        <taxon>Bacteria</taxon>
        <taxon>Pseudomonadati</taxon>
        <taxon>Pseudomonadota</taxon>
        <taxon>Gammaproteobacteria</taxon>
        <taxon>Lysobacterales</taxon>
        <taxon>Lysobacteraceae</taxon>
        <taxon>Lysobacter</taxon>
    </lineage>
</organism>
<keyword evidence="3" id="KW-1185">Reference proteome</keyword>
<dbReference type="PROSITE" id="PS51841">
    <property type="entry name" value="LTD"/>
    <property type="match status" value="1"/>
</dbReference>
<dbReference type="Pfam" id="PF00932">
    <property type="entry name" value="LTD"/>
    <property type="match status" value="1"/>
</dbReference>
<dbReference type="InterPro" id="IPR001322">
    <property type="entry name" value="Lamin_tail_dom"/>
</dbReference>
<evidence type="ECO:0000313" key="3">
    <source>
        <dbReference type="Proteomes" id="UP000023435"/>
    </source>
</evidence>